<comment type="caution">
    <text evidence="2">The sequence shown here is derived from an EMBL/GenBank/DDBJ whole genome shotgun (WGS) entry which is preliminary data.</text>
</comment>
<dbReference type="PANTHER" id="PTHR43135">
    <property type="entry name" value="ALPHA-D-RIBOSE 1-METHYLPHOSPHONATE 5-TRIPHOSPHATE DIPHOSPHATASE"/>
    <property type="match status" value="1"/>
</dbReference>
<feature type="non-terminal residue" evidence="2">
    <location>
        <position position="1"/>
    </location>
</feature>
<name>X1GMZ2_9ZZZZ</name>
<sequence>RKFVRILCNQNVDLIKVIASGGGEGPTDRLDDVAFSREELQVLVDEAHMHHKRVAAHSECIETTRMVVELGVNTIEHGGCPRGKIGLDEDVCETMVEKDIILVPTLAINYCGGPWDTAKTTAAGAIIDEILNGFMLAIKRGVKIAAGSDAFADNITPYGKHNIGEIKLLVDILGFTPLEAITSATKIGAEACGIGDKIGTIEKGKLADLLVFKNDPTSNIDVLLKKEDIKYIIKDGSLAIEH</sequence>
<reference evidence="2" key="1">
    <citation type="journal article" date="2014" name="Front. Microbiol.">
        <title>High frequency of phylogenetically diverse reductive dehalogenase-homologous genes in deep subseafloor sedimentary metagenomes.</title>
        <authorList>
            <person name="Kawai M."/>
            <person name="Futagami T."/>
            <person name="Toyoda A."/>
            <person name="Takaki Y."/>
            <person name="Nishi S."/>
            <person name="Hori S."/>
            <person name="Arai W."/>
            <person name="Tsubouchi T."/>
            <person name="Morono Y."/>
            <person name="Uchiyama I."/>
            <person name="Ito T."/>
            <person name="Fujiyama A."/>
            <person name="Inagaki F."/>
            <person name="Takami H."/>
        </authorList>
    </citation>
    <scope>NUCLEOTIDE SEQUENCE</scope>
    <source>
        <strain evidence="2">Expedition CK06-06</strain>
    </source>
</reference>
<dbReference type="InterPro" id="IPR032466">
    <property type="entry name" value="Metal_Hydrolase"/>
</dbReference>
<dbReference type="SUPFAM" id="SSF51556">
    <property type="entry name" value="Metallo-dependent hydrolases"/>
    <property type="match status" value="1"/>
</dbReference>
<organism evidence="2">
    <name type="scientific">marine sediment metagenome</name>
    <dbReference type="NCBI Taxonomy" id="412755"/>
    <lineage>
        <taxon>unclassified sequences</taxon>
        <taxon>metagenomes</taxon>
        <taxon>ecological metagenomes</taxon>
    </lineage>
</organism>
<dbReference type="EMBL" id="BARU01017282">
    <property type="protein sequence ID" value="GAH58537.1"/>
    <property type="molecule type" value="Genomic_DNA"/>
</dbReference>
<dbReference type="Pfam" id="PF01979">
    <property type="entry name" value="Amidohydro_1"/>
    <property type="match status" value="1"/>
</dbReference>
<dbReference type="Gene3D" id="3.20.20.140">
    <property type="entry name" value="Metal-dependent hydrolases"/>
    <property type="match status" value="1"/>
</dbReference>
<proteinExistence type="predicted"/>
<dbReference type="Gene3D" id="2.30.40.10">
    <property type="entry name" value="Urease, subunit C, domain 1"/>
    <property type="match status" value="1"/>
</dbReference>
<gene>
    <name evidence="2" type="ORF">S03H2_28682</name>
</gene>
<dbReference type="InterPro" id="IPR051781">
    <property type="entry name" value="Metallo-dep_Hydrolase"/>
</dbReference>
<protein>
    <recommendedName>
        <fullName evidence="1">Amidohydrolase-related domain-containing protein</fullName>
    </recommendedName>
</protein>
<evidence type="ECO:0000313" key="2">
    <source>
        <dbReference type="EMBL" id="GAH58537.1"/>
    </source>
</evidence>
<dbReference type="InterPro" id="IPR006680">
    <property type="entry name" value="Amidohydro-rel"/>
</dbReference>
<dbReference type="InterPro" id="IPR011059">
    <property type="entry name" value="Metal-dep_hydrolase_composite"/>
</dbReference>
<feature type="domain" description="Amidohydrolase-related" evidence="1">
    <location>
        <begin position="13"/>
        <end position="237"/>
    </location>
</feature>
<dbReference type="GO" id="GO:0016810">
    <property type="term" value="F:hydrolase activity, acting on carbon-nitrogen (but not peptide) bonds"/>
    <property type="evidence" value="ECO:0007669"/>
    <property type="project" value="InterPro"/>
</dbReference>
<dbReference type="PANTHER" id="PTHR43135:SF3">
    <property type="entry name" value="ALPHA-D-RIBOSE 1-METHYLPHOSPHONATE 5-TRIPHOSPHATE DIPHOSPHATASE"/>
    <property type="match status" value="1"/>
</dbReference>
<dbReference type="AlphaFoldDB" id="X1GMZ2"/>
<evidence type="ECO:0000259" key="1">
    <source>
        <dbReference type="Pfam" id="PF01979"/>
    </source>
</evidence>
<accession>X1GMZ2</accession>